<dbReference type="AlphaFoldDB" id="A0A381P3C0"/>
<evidence type="ECO:0000313" key="1">
    <source>
        <dbReference type="EMBL" id="SUZ60728.1"/>
    </source>
</evidence>
<reference evidence="1" key="1">
    <citation type="submission" date="2018-05" db="EMBL/GenBank/DDBJ databases">
        <authorList>
            <person name="Lanie J.A."/>
            <person name="Ng W.-L."/>
            <person name="Kazmierczak K.M."/>
            <person name="Andrzejewski T.M."/>
            <person name="Davidsen T.M."/>
            <person name="Wayne K.J."/>
            <person name="Tettelin H."/>
            <person name="Glass J.I."/>
            <person name="Rusch D."/>
            <person name="Podicherti R."/>
            <person name="Tsui H.-C.T."/>
            <person name="Winkler M.E."/>
        </authorList>
    </citation>
    <scope>NUCLEOTIDE SEQUENCE</scope>
</reference>
<dbReference type="EMBL" id="UINC01000761">
    <property type="protein sequence ID" value="SUZ60728.1"/>
    <property type="molecule type" value="Genomic_DNA"/>
</dbReference>
<accession>A0A381P3C0</accession>
<organism evidence="1">
    <name type="scientific">marine metagenome</name>
    <dbReference type="NCBI Taxonomy" id="408172"/>
    <lineage>
        <taxon>unclassified sequences</taxon>
        <taxon>metagenomes</taxon>
        <taxon>ecological metagenomes</taxon>
    </lineage>
</organism>
<protein>
    <submittedName>
        <fullName evidence="1">Uncharacterized protein</fullName>
    </submittedName>
</protein>
<name>A0A381P3C0_9ZZZZ</name>
<sequence>MTNLETTITQITSSDVQFLTENECREIMGVLAMRHDRISDRELAILEACEDRVYDLEFGDIDMSYEDNYTDAEADADTLASAGWGTDEDYGCFDNGQEW</sequence>
<gene>
    <name evidence="1" type="ORF">METZ01_LOCUS13582</name>
</gene>
<proteinExistence type="predicted"/>